<protein>
    <recommendedName>
        <fullName evidence="5">C3H1-type domain-containing protein</fullName>
    </recommendedName>
</protein>
<evidence type="ECO:0000256" key="3">
    <source>
        <dbReference type="ARBA" id="ARBA00022833"/>
    </source>
</evidence>
<organism evidence="6 7">
    <name type="scientific">Mesorhabditis belari</name>
    <dbReference type="NCBI Taxonomy" id="2138241"/>
    <lineage>
        <taxon>Eukaryota</taxon>
        <taxon>Metazoa</taxon>
        <taxon>Ecdysozoa</taxon>
        <taxon>Nematoda</taxon>
        <taxon>Chromadorea</taxon>
        <taxon>Rhabditida</taxon>
        <taxon>Rhabditina</taxon>
        <taxon>Rhabditomorpha</taxon>
        <taxon>Rhabditoidea</taxon>
        <taxon>Rhabditidae</taxon>
        <taxon>Mesorhabditinae</taxon>
        <taxon>Mesorhabditis</taxon>
    </lineage>
</organism>
<dbReference type="Pfam" id="PF00642">
    <property type="entry name" value="zf-CCCH"/>
    <property type="match status" value="1"/>
</dbReference>
<dbReference type="PROSITE" id="PS50103">
    <property type="entry name" value="ZF_C3H1"/>
    <property type="match status" value="1"/>
</dbReference>
<dbReference type="SMART" id="SM00356">
    <property type="entry name" value="ZnF_C3H1"/>
    <property type="match status" value="1"/>
</dbReference>
<feature type="domain" description="C3H1-type" evidence="5">
    <location>
        <begin position="44"/>
        <end position="72"/>
    </location>
</feature>
<evidence type="ECO:0000256" key="4">
    <source>
        <dbReference type="PROSITE-ProRule" id="PRU00723"/>
    </source>
</evidence>
<proteinExistence type="predicted"/>
<evidence type="ECO:0000313" key="7">
    <source>
        <dbReference type="WBParaSite" id="MBELARI_LOCUS1720"/>
    </source>
</evidence>
<keyword evidence="3 4" id="KW-0862">Zinc</keyword>
<keyword evidence="6" id="KW-1185">Reference proteome</keyword>
<feature type="zinc finger region" description="C3H1-type" evidence="4">
    <location>
        <begin position="44"/>
        <end position="72"/>
    </location>
</feature>
<name>A0AAF3ESS2_9BILA</name>
<dbReference type="Proteomes" id="UP000887575">
    <property type="component" value="Unassembled WGS sequence"/>
</dbReference>
<keyword evidence="1 4" id="KW-0479">Metal-binding</keyword>
<sequence>MNSTFTFGDRQAGYMNSSAPSRYRQNYHRRNYARAPQICKNPALFKTTLCDYYVTGADCKFGEDCWYAHGEKDLRTSCENEQYFAAQQMATHYRKPIQPIQKPRESQCKTLLPLRENLVSEPHQEKGIPPASFKAEYAEDTVIFMPIKCRSIHQAGVIAQAEEGMTEVEKSSRRTSAQFSATFSSSSESGLFSPAYPFNQSFNL</sequence>
<dbReference type="SUPFAM" id="SSF90229">
    <property type="entry name" value="CCCH zinc finger"/>
    <property type="match status" value="1"/>
</dbReference>
<dbReference type="WBParaSite" id="MBELARI_LOCUS1720">
    <property type="protein sequence ID" value="MBELARI_LOCUS1720"/>
    <property type="gene ID" value="MBELARI_LOCUS1720"/>
</dbReference>
<dbReference type="InterPro" id="IPR036855">
    <property type="entry name" value="Znf_CCCH_sf"/>
</dbReference>
<evidence type="ECO:0000313" key="6">
    <source>
        <dbReference type="Proteomes" id="UP000887575"/>
    </source>
</evidence>
<evidence type="ECO:0000256" key="1">
    <source>
        <dbReference type="ARBA" id="ARBA00022723"/>
    </source>
</evidence>
<evidence type="ECO:0000256" key="2">
    <source>
        <dbReference type="ARBA" id="ARBA00022771"/>
    </source>
</evidence>
<dbReference type="Gene3D" id="4.10.1000.10">
    <property type="entry name" value="Zinc finger, CCCH-type"/>
    <property type="match status" value="1"/>
</dbReference>
<reference evidence="7" key="1">
    <citation type="submission" date="2024-02" db="UniProtKB">
        <authorList>
            <consortium name="WormBaseParasite"/>
        </authorList>
    </citation>
    <scope>IDENTIFICATION</scope>
</reference>
<accession>A0AAF3ESS2</accession>
<dbReference type="InterPro" id="IPR000571">
    <property type="entry name" value="Znf_CCCH"/>
</dbReference>
<dbReference type="GO" id="GO:0008270">
    <property type="term" value="F:zinc ion binding"/>
    <property type="evidence" value="ECO:0007669"/>
    <property type="project" value="UniProtKB-KW"/>
</dbReference>
<dbReference type="AlphaFoldDB" id="A0AAF3ESS2"/>
<keyword evidence="2 4" id="KW-0863">Zinc-finger</keyword>
<evidence type="ECO:0000259" key="5">
    <source>
        <dbReference type="PROSITE" id="PS50103"/>
    </source>
</evidence>